<feature type="DNA-binding region" description="H-T-H motif" evidence="5">
    <location>
        <begin position="40"/>
        <end position="59"/>
    </location>
</feature>
<name>A0A2S9KD33_9BURK</name>
<dbReference type="InterPro" id="IPR009057">
    <property type="entry name" value="Homeodomain-like_sf"/>
</dbReference>
<keyword evidence="8" id="KW-1185">Reference proteome</keyword>
<dbReference type="OrthoDB" id="9809772at2"/>
<evidence type="ECO:0000313" key="7">
    <source>
        <dbReference type="EMBL" id="PRD68312.1"/>
    </source>
</evidence>
<dbReference type="Proteomes" id="UP000238326">
    <property type="component" value="Unassembled WGS sequence"/>
</dbReference>
<keyword evidence="2" id="KW-0805">Transcription regulation</keyword>
<dbReference type="PRINTS" id="PR00455">
    <property type="entry name" value="HTHTETR"/>
</dbReference>
<dbReference type="PANTHER" id="PTHR43479">
    <property type="entry name" value="ACREF/ENVCD OPERON REPRESSOR-RELATED"/>
    <property type="match status" value="1"/>
</dbReference>
<proteinExistence type="predicted"/>
<feature type="domain" description="HTH tetR-type" evidence="6">
    <location>
        <begin position="17"/>
        <end position="77"/>
    </location>
</feature>
<dbReference type="InterPro" id="IPR023772">
    <property type="entry name" value="DNA-bd_HTH_TetR-type_CS"/>
</dbReference>
<comment type="caution">
    <text evidence="7">The sequence shown here is derived from an EMBL/GenBank/DDBJ whole genome shotgun (WGS) entry which is preliminary data.</text>
</comment>
<dbReference type="InterPro" id="IPR049513">
    <property type="entry name" value="TetR_C_40"/>
</dbReference>
<reference evidence="7 8" key="1">
    <citation type="submission" date="2018-03" db="EMBL/GenBank/DDBJ databases">
        <title>Comparative genomics illustrates the genes involved in a hyperalkaliphilic mechanisms of Serpentinomonas isolated from highly-alkaline calcium-rich serpentinized springs.</title>
        <authorList>
            <person name="Suzuki S."/>
            <person name="Ishii S."/>
            <person name="Walworth N."/>
            <person name="Bird L."/>
            <person name="Kuenen J.G."/>
            <person name="Nealson K.H."/>
        </authorList>
    </citation>
    <scope>NUCLEOTIDE SEQUENCE [LARGE SCALE GENOMIC DNA]</scope>
    <source>
        <strain evidence="7 8">83</strain>
    </source>
</reference>
<evidence type="ECO:0000256" key="1">
    <source>
        <dbReference type="ARBA" id="ARBA00022491"/>
    </source>
</evidence>
<organism evidence="7 8">
    <name type="scientific">Malikia spinosa</name>
    <dbReference type="NCBI Taxonomy" id="86180"/>
    <lineage>
        <taxon>Bacteria</taxon>
        <taxon>Pseudomonadati</taxon>
        <taxon>Pseudomonadota</taxon>
        <taxon>Betaproteobacteria</taxon>
        <taxon>Burkholderiales</taxon>
        <taxon>Comamonadaceae</taxon>
        <taxon>Malikia</taxon>
    </lineage>
</organism>
<dbReference type="SUPFAM" id="SSF46689">
    <property type="entry name" value="Homeodomain-like"/>
    <property type="match status" value="1"/>
</dbReference>
<evidence type="ECO:0000256" key="3">
    <source>
        <dbReference type="ARBA" id="ARBA00023125"/>
    </source>
</evidence>
<evidence type="ECO:0000256" key="2">
    <source>
        <dbReference type="ARBA" id="ARBA00023015"/>
    </source>
</evidence>
<sequence length="211" mass="23028">MSSQTSEPLGRVARRQQRNREALIRAASAVMSEKGVAAATMLEIAERADVGTGTVYNYFKSKDELAIAVLEELMHDLALRIEQAMQGFEDKAEVYAFGIRTVLETAISDQRWKQLLYRSEVIADALFRVMGPYAINDMQRATAAGRFQVDDPALVWRLTAHAIVGIGLAITTDAVPLASVEAIVVRLLCMTGIGADLAVELAQRPRPALPA</sequence>
<dbReference type="AlphaFoldDB" id="A0A2S9KD33"/>
<evidence type="ECO:0000259" key="6">
    <source>
        <dbReference type="PROSITE" id="PS50977"/>
    </source>
</evidence>
<dbReference type="PROSITE" id="PS01081">
    <property type="entry name" value="HTH_TETR_1"/>
    <property type="match status" value="1"/>
</dbReference>
<keyword evidence="4" id="KW-0804">Transcription</keyword>
<evidence type="ECO:0000256" key="5">
    <source>
        <dbReference type="PROSITE-ProRule" id="PRU00335"/>
    </source>
</evidence>
<gene>
    <name evidence="7" type="ORF">C6P61_11835</name>
</gene>
<dbReference type="Gene3D" id="1.10.357.10">
    <property type="entry name" value="Tetracycline Repressor, domain 2"/>
    <property type="match status" value="1"/>
</dbReference>
<dbReference type="RefSeq" id="WP_105730153.1">
    <property type="nucleotide sequence ID" value="NZ_PVLR01000034.1"/>
</dbReference>
<dbReference type="Pfam" id="PF21306">
    <property type="entry name" value="TetR_C_40"/>
    <property type="match status" value="1"/>
</dbReference>
<dbReference type="EMBL" id="PVLR01000034">
    <property type="protein sequence ID" value="PRD68312.1"/>
    <property type="molecule type" value="Genomic_DNA"/>
</dbReference>
<protein>
    <submittedName>
        <fullName evidence="7">TetR/AcrR family transcriptional regulator</fullName>
    </submittedName>
</protein>
<dbReference type="PROSITE" id="PS50977">
    <property type="entry name" value="HTH_TETR_2"/>
    <property type="match status" value="1"/>
</dbReference>
<dbReference type="PANTHER" id="PTHR43479:SF11">
    <property type="entry name" value="ACREF_ENVCD OPERON REPRESSOR-RELATED"/>
    <property type="match status" value="1"/>
</dbReference>
<accession>A0A2S9KD33</accession>
<keyword evidence="3 5" id="KW-0238">DNA-binding</keyword>
<evidence type="ECO:0000256" key="4">
    <source>
        <dbReference type="ARBA" id="ARBA00023163"/>
    </source>
</evidence>
<dbReference type="Pfam" id="PF00440">
    <property type="entry name" value="TetR_N"/>
    <property type="match status" value="1"/>
</dbReference>
<evidence type="ECO:0000313" key="8">
    <source>
        <dbReference type="Proteomes" id="UP000238326"/>
    </source>
</evidence>
<dbReference type="InterPro" id="IPR001647">
    <property type="entry name" value="HTH_TetR"/>
</dbReference>
<dbReference type="InterPro" id="IPR050624">
    <property type="entry name" value="HTH-type_Tx_Regulator"/>
</dbReference>
<keyword evidence="1" id="KW-0678">Repressor</keyword>
<dbReference type="GO" id="GO:0003677">
    <property type="term" value="F:DNA binding"/>
    <property type="evidence" value="ECO:0007669"/>
    <property type="project" value="UniProtKB-UniRule"/>
</dbReference>